<dbReference type="EMBL" id="MN740689">
    <property type="protein sequence ID" value="QHU07866.1"/>
    <property type="molecule type" value="Genomic_DNA"/>
</dbReference>
<name>A0A6C0JSS5_9ZZZZ</name>
<accession>A0A6C0JSS5</accession>
<dbReference type="AlphaFoldDB" id="A0A6C0JSS5"/>
<sequence>MEVSTMDLKYSELLNNVKEILRIVKHPELKMVIEDLYKVLNEPVRDHNYKHRLWIDCEVLAIKVYFKSSMIIKFNLSNTIKNIRFYINHVKNESFRCLLNDSQLDALCMLDTK</sequence>
<protein>
    <submittedName>
        <fullName evidence="1">Uncharacterized protein</fullName>
    </submittedName>
</protein>
<evidence type="ECO:0000313" key="1">
    <source>
        <dbReference type="EMBL" id="QHU07866.1"/>
    </source>
</evidence>
<proteinExistence type="predicted"/>
<organism evidence="1">
    <name type="scientific">viral metagenome</name>
    <dbReference type="NCBI Taxonomy" id="1070528"/>
    <lineage>
        <taxon>unclassified sequences</taxon>
        <taxon>metagenomes</taxon>
        <taxon>organismal metagenomes</taxon>
    </lineage>
</organism>
<reference evidence="1" key="1">
    <citation type="journal article" date="2020" name="Nature">
        <title>Giant virus diversity and host interactions through global metagenomics.</title>
        <authorList>
            <person name="Schulz F."/>
            <person name="Roux S."/>
            <person name="Paez-Espino D."/>
            <person name="Jungbluth S."/>
            <person name="Walsh D.A."/>
            <person name="Denef V.J."/>
            <person name="McMahon K.D."/>
            <person name="Konstantinidis K.T."/>
            <person name="Eloe-Fadrosh E.A."/>
            <person name="Kyrpides N.C."/>
            <person name="Woyke T."/>
        </authorList>
    </citation>
    <scope>NUCLEOTIDE SEQUENCE</scope>
    <source>
        <strain evidence="1">GVMAG-S-1041349-163</strain>
    </source>
</reference>